<accession>A0ABN1WHP3</accession>
<protein>
    <submittedName>
        <fullName evidence="2">Uncharacterized protein</fullName>
    </submittedName>
</protein>
<dbReference type="EMBL" id="BAAALF010000079">
    <property type="protein sequence ID" value="GAA1247262.1"/>
    <property type="molecule type" value="Genomic_DNA"/>
</dbReference>
<gene>
    <name evidence="2" type="ORF">GCM10009665_42810</name>
</gene>
<feature type="signal peptide" evidence="1">
    <location>
        <begin position="1"/>
        <end position="28"/>
    </location>
</feature>
<organism evidence="2 3">
    <name type="scientific">Kitasatospora nipponensis</name>
    <dbReference type="NCBI Taxonomy" id="258049"/>
    <lineage>
        <taxon>Bacteria</taxon>
        <taxon>Bacillati</taxon>
        <taxon>Actinomycetota</taxon>
        <taxon>Actinomycetes</taxon>
        <taxon>Kitasatosporales</taxon>
        <taxon>Streptomycetaceae</taxon>
        <taxon>Kitasatospora</taxon>
    </lineage>
</organism>
<sequence>MSRVRTALSIALLGATATLALAVSPAQAAPGDTVNTCASTLTPAGWVDVQWWSTFSCGSTFDPNAKQIKQIAGLPIGTTVNVCSSTLPPAGWIQTASYYSSSCQYSATPSFNPNSWSLRRVS</sequence>
<comment type="caution">
    <text evidence="2">The sequence shown here is derived from an EMBL/GenBank/DDBJ whole genome shotgun (WGS) entry which is preliminary data.</text>
</comment>
<dbReference type="RefSeq" id="WP_344443467.1">
    <property type="nucleotide sequence ID" value="NZ_BAAALF010000079.1"/>
</dbReference>
<keyword evidence="1" id="KW-0732">Signal</keyword>
<evidence type="ECO:0000313" key="2">
    <source>
        <dbReference type="EMBL" id="GAA1247262.1"/>
    </source>
</evidence>
<reference evidence="2 3" key="1">
    <citation type="journal article" date="2019" name="Int. J. Syst. Evol. Microbiol.">
        <title>The Global Catalogue of Microorganisms (GCM) 10K type strain sequencing project: providing services to taxonomists for standard genome sequencing and annotation.</title>
        <authorList>
            <consortium name="The Broad Institute Genomics Platform"/>
            <consortium name="The Broad Institute Genome Sequencing Center for Infectious Disease"/>
            <person name="Wu L."/>
            <person name="Ma J."/>
        </authorList>
    </citation>
    <scope>NUCLEOTIDE SEQUENCE [LARGE SCALE GENOMIC DNA]</scope>
    <source>
        <strain evidence="2 3">JCM 13004</strain>
    </source>
</reference>
<feature type="chain" id="PRO_5047277636" evidence="1">
    <location>
        <begin position="29"/>
        <end position="122"/>
    </location>
</feature>
<proteinExistence type="predicted"/>
<name>A0ABN1WHP3_9ACTN</name>
<evidence type="ECO:0000256" key="1">
    <source>
        <dbReference type="SAM" id="SignalP"/>
    </source>
</evidence>
<keyword evidence="3" id="KW-1185">Reference proteome</keyword>
<evidence type="ECO:0000313" key="3">
    <source>
        <dbReference type="Proteomes" id="UP001500037"/>
    </source>
</evidence>
<dbReference type="Proteomes" id="UP001500037">
    <property type="component" value="Unassembled WGS sequence"/>
</dbReference>